<feature type="transmembrane region" description="Helical" evidence="1">
    <location>
        <begin position="12"/>
        <end position="35"/>
    </location>
</feature>
<dbReference type="AlphaFoldDB" id="A0A9X7W1D6"/>
<proteinExistence type="predicted"/>
<dbReference type="Proteomes" id="UP000663505">
    <property type="component" value="Chromosome"/>
</dbReference>
<sequence length="64" mass="7026">MKDKTLSHITVYLAARGISQIGDFMLLIAVNIWVLNMTHSPMAVSILWIIPACGQSMRGVLLAD</sequence>
<dbReference type="EMBL" id="CP071182">
    <property type="protein sequence ID" value="QSO48550.1"/>
    <property type="molecule type" value="Genomic_DNA"/>
</dbReference>
<evidence type="ECO:0000256" key="1">
    <source>
        <dbReference type="SAM" id="Phobius"/>
    </source>
</evidence>
<dbReference type="KEGG" id="afx:JZ786_06085"/>
<protein>
    <submittedName>
        <fullName evidence="2">Uncharacterized protein</fullName>
    </submittedName>
</protein>
<evidence type="ECO:0000313" key="3">
    <source>
        <dbReference type="Proteomes" id="UP000663505"/>
    </source>
</evidence>
<reference evidence="2 3" key="1">
    <citation type="submission" date="2021-02" db="EMBL/GenBank/DDBJ databases">
        <title>Alicyclobacillus curvatus sp. nov. and Alicyclobacillus mengziensis sp. nov., two acidophilic bacteria isolated from acid mine drainage.</title>
        <authorList>
            <person name="Huang Y."/>
        </authorList>
    </citation>
    <scope>NUCLEOTIDE SEQUENCE [LARGE SCALE GENOMIC DNA]</scope>
    <source>
        <strain evidence="2 3">S30H14</strain>
    </source>
</reference>
<keyword evidence="1" id="KW-0812">Transmembrane</keyword>
<evidence type="ECO:0000313" key="2">
    <source>
        <dbReference type="EMBL" id="QSO48550.1"/>
    </source>
</evidence>
<dbReference type="RefSeq" id="WP_206657883.1">
    <property type="nucleotide sequence ID" value="NZ_CP071182.1"/>
</dbReference>
<keyword evidence="3" id="KW-1185">Reference proteome</keyword>
<name>A0A9X7W1D6_9BACL</name>
<keyword evidence="1" id="KW-1133">Transmembrane helix</keyword>
<accession>A0A9X7W1D6</accession>
<organism evidence="2 3">
    <name type="scientific">Alicyclobacillus mengziensis</name>
    <dbReference type="NCBI Taxonomy" id="2931921"/>
    <lineage>
        <taxon>Bacteria</taxon>
        <taxon>Bacillati</taxon>
        <taxon>Bacillota</taxon>
        <taxon>Bacilli</taxon>
        <taxon>Bacillales</taxon>
        <taxon>Alicyclobacillaceae</taxon>
        <taxon>Alicyclobacillus</taxon>
    </lineage>
</organism>
<keyword evidence="1" id="KW-0472">Membrane</keyword>
<gene>
    <name evidence="2" type="ORF">JZ786_06085</name>
</gene>